<feature type="region of interest" description="Disordered" evidence="3">
    <location>
        <begin position="35"/>
        <end position="64"/>
    </location>
</feature>
<evidence type="ECO:0000256" key="2">
    <source>
        <dbReference type="PROSITE-ProRule" id="PRU00267"/>
    </source>
</evidence>
<dbReference type="PANTHER" id="PTHR48112:SF22">
    <property type="entry name" value="MITOCHONDRIAL TRANSCRIPTION FACTOR A, ISOFORM B"/>
    <property type="match status" value="1"/>
</dbReference>
<gene>
    <name evidence="5" type="ORF">LRAMOSA08394</name>
</gene>
<evidence type="ECO:0000313" key="5">
    <source>
        <dbReference type="EMBL" id="CDS05866.1"/>
    </source>
</evidence>
<dbReference type="SUPFAM" id="SSF47095">
    <property type="entry name" value="HMG-box"/>
    <property type="match status" value="1"/>
</dbReference>
<dbReference type="EMBL" id="LK023317">
    <property type="protein sequence ID" value="CDS05866.1"/>
    <property type="molecule type" value="Genomic_DNA"/>
</dbReference>
<feature type="domain" description="HMG box" evidence="4">
    <location>
        <begin position="54"/>
        <end position="121"/>
    </location>
</feature>
<evidence type="ECO:0000259" key="4">
    <source>
        <dbReference type="PROSITE" id="PS50118"/>
    </source>
</evidence>
<protein>
    <recommendedName>
        <fullName evidence="4">HMG box domain-containing protein</fullName>
    </recommendedName>
</protein>
<dbReference type="SMART" id="SM00398">
    <property type="entry name" value="HMG"/>
    <property type="match status" value="1"/>
</dbReference>
<feature type="compositionally biased region" description="Low complexity" evidence="3">
    <location>
        <begin position="147"/>
        <end position="157"/>
    </location>
</feature>
<feature type="compositionally biased region" description="Basic and acidic residues" evidence="3">
    <location>
        <begin position="114"/>
        <end position="134"/>
    </location>
</feature>
<dbReference type="InterPro" id="IPR050342">
    <property type="entry name" value="HMGB"/>
</dbReference>
<dbReference type="GO" id="GO:0003677">
    <property type="term" value="F:DNA binding"/>
    <property type="evidence" value="ECO:0007669"/>
    <property type="project" value="UniProtKB-UniRule"/>
</dbReference>
<accession>A0A077WDZ5</accession>
<organism evidence="5">
    <name type="scientific">Lichtheimia ramosa</name>
    <dbReference type="NCBI Taxonomy" id="688394"/>
    <lineage>
        <taxon>Eukaryota</taxon>
        <taxon>Fungi</taxon>
        <taxon>Fungi incertae sedis</taxon>
        <taxon>Mucoromycota</taxon>
        <taxon>Mucoromycotina</taxon>
        <taxon>Mucoromycetes</taxon>
        <taxon>Mucorales</taxon>
        <taxon>Lichtheimiaceae</taxon>
        <taxon>Lichtheimia</taxon>
    </lineage>
</organism>
<feature type="compositionally biased region" description="Acidic residues" evidence="3">
    <location>
        <begin position="135"/>
        <end position="146"/>
    </location>
</feature>
<proteinExistence type="predicted"/>
<dbReference type="AlphaFoldDB" id="A0A077WDZ5"/>
<dbReference type="Pfam" id="PF00505">
    <property type="entry name" value="HMG_box"/>
    <property type="match status" value="1"/>
</dbReference>
<feature type="DNA-binding region" description="HMG box" evidence="2">
    <location>
        <begin position="54"/>
        <end position="121"/>
    </location>
</feature>
<dbReference type="InterPro" id="IPR036910">
    <property type="entry name" value="HMG_box_dom_sf"/>
</dbReference>
<evidence type="ECO:0000256" key="3">
    <source>
        <dbReference type="SAM" id="MobiDB-lite"/>
    </source>
</evidence>
<reference evidence="5" key="1">
    <citation type="journal article" date="2014" name="Genome Announc.">
        <title>De novo whole-genome sequence and genome annotation of Lichtheimia ramosa.</title>
        <authorList>
            <person name="Linde J."/>
            <person name="Schwartze V."/>
            <person name="Binder U."/>
            <person name="Lass-Florl C."/>
            <person name="Voigt K."/>
            <person name="Horn F."/>
        </authorList>
    </citation>
    <scope>NUCLEOTIDE SEQUENCE</scope>
    <source>
        <strain evidence="5">JMRC FSU:6197</strain>
    </source>
</reference>
<dbReference type="Gene3D" id="1.10.30.10">
    <property type="entry name" value="High mobility group box domain"/>
    <property type="match status" value="1"/>
</dbReference>
<dbReference type="InterPro" id="IPR009071">
    <property type="entry name" value="HMG_box_dom"/>
</dbReference>
<dbReference type="OrthoDB" id="1919336at2759"/>
<name>A0A077WDZ5_9FUNG</name>
<dbReference type="PROSITE" id="PS50118">
    <property type="entry name" value="HMG_BOX_2"/>
    <property type="match status" value="1"/>
</dbReference>
<dbReference type="GO" id="GO:0005634">
    <property type="term" value="C:nucleus"/>
    <property type="evidence" value="ECO:0007669"/>
    <property type="project" value="UniProtKB-UniRule"/>
</dbReference>
<evidence type="ECO:0000256" key="1">
    <source>
        <dbReference type="ARBA" id="ARBA00023125"/>
    </source>
</evidence>
<sequence>MPSQELSEVVRSLARNLESIADLLDDIKTGVPALDAAMSDKKKQKRKARDPNMPKNPKSAYILFSMDKREEVKKEIGGDVREVMTELARRWQALSDKQKQPYIAEATKEKKRHEKEMEQYRAQKATEEGKHDDETTPDNEEEENELPSESSESSAEEAPTKTTQKKKPIVKPAEKPVAKSNTKKPVVKPAEKSEKPAAKSPTKPAIKKHKKPTIDEKPAKKARKNKQ</sequence>
<dbReference type="PANTHER" id="PTHR48112">
    <property type="entry name" value="HIGH MOBILITY GROUP PROTEIN DSP1"/>
    <property type="match status" value="1"/>
</dbReference>
<keyword evidence="1 2" id="KW-0238">DNA-binding</keyword>
<feature type="region of interest" description="Disordered" evidence="3">
    <location>
        <begin position="91"/>
        <end position="227"/>
    </location>
</feature>
<keyword evidence="2" id="KW-0539">Nucleus</keyword>